<dbReference type="InterPro" id="IPR013046">
    <property type="entry name" value="GpV/Gp45"/>
</dbReference>
<dbReference type="InterPro" id="IPR053861">
    <property type="entry name" value="Phage_Mu_Gp45_N"/>
</dbReference>
<evidence type="ECO:0000313" key="3">
    <source>
        <dbReference type="Proteomes" id="UP000002287"/>
    </source>
</evidence>
<name>A4JDE7_BURVG</name>
<proteinExistence type="predicted"/>
<sequence>MMREVEKRVSRMLAGVRQAFRGVISGVNTDGPVVMVRGEGLAGESGVDEELFQHYGYTSAPPAGTMKIVVPIGGKTSHSIVVATEHAQYRVKALKDGEVAIYTDEGDSIVLSRGRVINIKTKTLNIEAEDSVNFKTPTVNMDHALNVAEQITGKGGLSMSGGDGAHIDNLRVDLDVVIGNKSFNGHKHPETGSITDTPVV</sequence>
<protein>
    <submittedName>
        <fullName evidence="2">Phage baseplate assembly protein V</fullName>
    </submittedName>
</protein>
<dbReference type="PIRSF" id="PIRSF012337">
    <property type="entry name" value="gp45"/>
    <property type="match status" value="1"/>
</dbReference>
<dbReference type="KEGG" id="bvi:Bcep1808_1290"/>
<organism evidence="2 3">
    <name type="scientific">Burkholderia vietnamiensis (strain G4 / LMG 22486)</name>
    <name type="common">Burkholderia cepacia (strain R1808)</name>
    <dbReference type="NCBI Taxonomy" id="269482"/>
    <lineage>
        <taxon>Bacteria</taxon>
        <taxon>Pseudomonadati</taxon>
        <taxon>Pseudomonadota</taxon>
        <taxon>Betaproteobacteria</taxon>
        <taxon>Burkholderiales</taxon>
        <taxon>Burkholderiaceae</taxon>
        <taxon>Burkholderia</taxon>
        <taxon>Burkholderia cepacia complex</taxon>
    </lineage>
</organism>
<dbReference type="Proteomes" id="UP000002287">
    <property type="component" value="Chromosome 1"/>
</dbReference>
<dbReference type="AlphaFoldDB" id="A4JDE7"/>
<dbReference type="InterPro" id="IPR014462">
    <property type="entry name" value="Phage_Mu_Gp45"/>
</dbReference>
<feature type="domain" description="Bacteriophage Mu Gp45 N-terminal" evidence="1">
    <location>
        <begin position="21"/>
        <end position="87"/>
    </location>
</feature>
<dbReference type="HOGENOM" id="CLU_108409_0_0_4"/>
<dbReference type="eggNOG" id="COG4384">
    <property type="taxonomic scope" value="Bacteria"/>
</dbReference>
<accession>A4JDE7</accession>
<dbReference type="Pfam" id="PF06890">
    <property type="entry name" value="Phage_Mu_Gp45"/>
    <property type="match status" value="1"/>
</dbReference>
<reference evidence="3" key="1">
    <citation type="submission" date="2007-03" db="EMBL/GenBank/DDBJ databases">
        <title>Complete sequence of chromosome 1 of Burkholderia vietnamiensis G4.</title>
        <authorList>
            <consortium name="US DOE Joint Genome Institute"/>
            <person name="Copeland A."/>
            <person name="Lucas S."/>
            <person name="Lapidus A."/>
            <person name="Barry K."/>
            <person name="Detter J.C."/>
            <person name="Glavina del Rio T."/>
            <person name="Hammon N."/>
            <person name="Israni S."/>
            <person name="Dalin E."/>
            <person name="Tice H."/>
            <person name="Pitluck S."/>
            <person name="Chain P."/>
            <person name="Malfatti S."/>
            <person name="Shin M."/>
            <person name="Vergez L."/>
            <person name="Schmutz J."/>
            <person name="Larimer F."/>
            <person name="Land M."/>
            <person name="Hauser L."/>
            <person name="Kyrpides N."/>
            <person name="Tiedje J."/>
            <person name="Richardson P."/>
        </authorList>
    </citation>
    <scope>NUCLEOTIDE SEQUENCE [LARGE SCALE GENOMIC DNA]</scope>
    <source>
        <strain evidence="3">G4 / LMG 22486</strain>
    </source>
</reference>
<dbReference type="EMBL" id="CP000614">
    <property type="protein sequence ID" value="ABO54300.1"/>
    <property type="molecule type" value="Genomic_DNA"/>
</dbReference>
<dbReference type="NCBIfam" id="TIGR01644">
    <property type="entry name" value="phage_P2_V"/>
    <property type="match status" value="1"/>
</dbReference>
<evidence type="ECO:0000259" key="1">
    <source>
        <dbReference type="Pfam" id="PF06890"/>
    </source>
</evidence>
<evidence type="ECO:0000313" key="2">
    <source>
        <dbReference type="EMBL" id="ABO54300.1"/>
    </source>
</evidence>
<gene>
    <name evidence="2" type="ordered locus">Bcep1808_1290</name>
</gene>